<dbReference type="Pfam" id="PF00557">
    <property type="entry name" value="Peptidase_M24"/>
    <property type="match status" value="1"/>
</dbReference>
<evidence type="ECO:0000256" key="5">
    <source>
        <dbReference type="ARBA" id="ARBA00022997"/>
    </source>
</evidence>
<feature type="domain" description="Xaa-Pro dipeptidase N-terminal" evidence="9">
    <location>
        <begin position="5"/>
        <end position="155"/>
    </location>
</feature>
<dbReference type="EMBL" id="CP116346">
    <property type="protein sequence ID" value="WIT14083.1"/>
    <property type="molecule type" value="Genomic_DNA"/>
</dbReference>
<dbReference type="PANTHER" id="PTHR43226:SF8">
    <property type="entry name" value="XAA-PRO DIPEPTIDASE"/>
    <property type="match status" value="1"/>
</dbReference>
<dbReference type="GO" id="GO:0016795">
    <property type="term" value="F:phosphoric triester hydrolase activity"/>
    <property type="evidence" value="ECO:0007669"/>
    <property type="project" value="InterPro"/>
</dbReference>
<evidence type="ECO:0000256" key="3">
    <source>
        <dbReference type="ARBA" id="ARBA00022723"/>
    </source>
</evidence>
<dbReference type="InterPro" id="IPR029149">
    <property type="entry name" value="Creatin/AminoP/Spt16_N"/>
</dbReference>
<dbReference type="AlphaFoldDB" id="A0AA95NI43"/>
<evidence type="ECO:0000256" key="1">
    <source>
        <dbReference type="ARBA" id="ARBA00001936"/>
    </source>
</evidence>
<dbReference type="InterPro" id="IPR036005">
    <property type="entry name" value="Creatinase/aminopeptidase-like"/>
</dbReference>
<sequence>MNSAAYAHHLASLQQRAEDALARCGFDALLIASGIEKYAFLDDRPYLFAPNPHFKHWLPLTQHPNSWLLIRPGQQKPLLVYYQPDDYWHVPPSAPSGFWVEHFEIRIISTPDEARQHLPLQLAAAGRLAIIGEADAALEGLVPNNPAALLNLLHYARGCKTEYELTQMRAASARAVRAHVAARQAFLAGASEAQIHAAYLAASGHTDRDLPYGNIVALNEHGAVLHYQYQDLTPPTQSRSLLIDAGAQVAGYAADITRSWSAGDADFDALLAAMESAQLALVGEVRAGVDYRDIHLSTHARIASILKTLGIVKAMSEEAMLAERITSTFMPHGIGHLLGLQVHDVGGFMADETGALAPKPEGHPYLRLTRTLQPGMAVTIEPGLYFIPTLLKALRAGPHAGAVNWGLVEHLSRYGGVRIEDDVVCRAAGAPPENLTRDAFAALG</sequence>
<dbReference type="InterPro" id="IPR052433">
    <property type="entry name" value="X-Pro_dipept-like"/>
</dbReference>
<dbReference type="EC" id="3.4.13.9" evidence="10"/>
<dbReference type="PANTHER" id="PTHR43226">
    <property type="entry name" value="XAA-PRO AMINOPEPTIDASE 3"/>
    <property type="match status" value="1"/>
</dbReference>
<accession>A0AA95NI43</accession>
<dbReference type="Pfam" id="PF21216">
    <property type="entry name" value="PepQ_N"/>
    <property type="match status" value="1"/>
</dbReference>
<keyword evidence="5 10" id="KW-0224">Dipeptidase</keyword>
<proteinExistence type="inferred from homology"/>
<dbReference type="HAMAP" id="MF_01279">
    <property type="entry name" value="X_Pro_dipeptid"/>
    <property type="match status" value="1"/>
</dbReference>
<name>A0AA95NI43_9BURK</name>
<dbReference type="RefSeq" id="WP_285235206.1">
    <property type="nucleotide sequence ID" value="NZ_CP116346.1"/>
</dbReference>
<dbReference type="InterPro" id="IPR022846">
    <property type="entry name" value="X_Pro_dipept"/>
</dbReference>
<dbReference type="Proteomes" id="UP001177769">
    <property type="component" value="Chromosome"/>
</dbReference>
<dbReference type="NCBIfam" id="NF010133">
    <property type="entry name" value="PRK13607.1"/>
    <property type="match status" value="1"/>
</dbReference>
<dbReference type="Gene3D" id="3.90.230.10">
    <property type="entry name" value="Creatinase/methionine aminopeptidase superfamily"/>
    <property type="match status" value="1"/>
</dbReference>
<evidence type="ECO:0000259" key="8">
    <source>
        <dbReference type="Pfam" id="PF00557"/>
    </source>
</evidence>
<keyword evidence="2" id="KW-0645">Protease</keyword>
<dbReference type="InterPro" id="IPR001131">
    <property type="entry name" value="Peptidase_M24B_aminopep-P_CS"/>
</dbReference>
<dbReference type="GO" id="GO:0008237">
    <property type="term" value="F:metallopeptidase activity"/>
    <property type="evidence" value="ECO:0007669"/>
    <property type="project" value="UniProtKB-KW"/>
</dbReference>
<dbReference type="GO" id="GO:0005829">
    <property type="term" value="C:cytosol"/>
    <property type="evidence" value="ECO:0007669"/>
    <property type="project" value="TreeGrafter"/>
</dbReference>
<reference evidence="10" key="1">
    <citation type="submission" date="2023-01" db="EMBL/GenBank/DDBJ databases">
        <title>Whole genome sequence of Paucibacter sp. S2-9 isolated from pond sediment.</title>
        <authorList>
            <person name="Jung J.Y."/>
        </authorList>
    </citation>
    <scope>NUCLEOTIDE SEQUENCE</scope>
    <source>
        <strain evidence="10">S2-9</strain>
    </source>
</reference>
<dbReference type="SUPFAM" id="SSF55920">
    <property type="entry name" value="Creatinase/aminopeptidase"/>
    <property type="match status" value="1"/>
</dbReference>
<dbReference type="GO" id="GO:0102009">
    <property type="term" value="F:proline dipeptidase activity"/>
    <property type="evidence" value="ECO:0007669"/>
    <property type="project" value="UniProtKB-EC"/>
</dbReference>
<keyword evidence="11" id="KW-1185">Reference proteome</keyword>
<dbReference type="GO" id="GO:0046872">
    <property type="term" value="F:metal ion binding"/>
    <property type="evidence" value="ECO:0007669"/>
    <property type="project" value="UniProtKB-KW"/>
</dbReference>
<dbReference type="GO" id="GO:0006508">
    <property type="term" value="P:proteolysis"/>
    <property type="evidence" value="ECO:0007669"/>
    <property type="project" value="UniProtKB-KW"/>
</dbReference>
<gene>
    <name evidence="10" type="primary">pepQ</name>
    <name evidence="10" type="ORF">PFX98_10795</name>
</gene>
<organism evidence="10 11">
    <name type="scientific">Paucibacter sediminis</name>
    <dbReference type="NCBI Taxonomy" id="3019553"/>
    <lineage>
        <taxon>Bacteria</taxon>
        <taxon>Pseudomonadati</taxon>
        <taxon>Pseudomonadota</taxon>
        <taxon>Betaproteobacteria</taxon>
        <taxon>Burkholderiales</taxon>
        <taxon>Sphaerotilaceae</taxon>
        <taxon>Roseateles</taxon>
    </lineage>
</organism>
<evidence type="ECO:0000256" key="6">
    <source>
        <dbReference type="ARBA" id="ARBA00023049"/>
    </source>
</evidence>
<evidence type="ECO:0000313" key="10">
    <source>
        <dbReference type="EMBL" id="WIT14083.1"/>
    </source>
</evidence>
<evidence type="ECO:0000256" key="4">
    <source>
        <dbReference type="ARBA" id="ARBA00022801"/>
    </source>
</evidence>
<dbReference type="GO" id="GO:0004177">
    <property type="term" value="F:aminopeptidase activity"/>
    <property type="evidence" value="ECO:0007669"/>
    <property type="project" value="TreeGrafter"/>
</dbReference>
<protein>
    <submittedName>
        <fullName evidence="10">Xaa-Pro dipeptidase</fullName>
        <ecNumber evidence="10">3.4.13.9</ecNumber>
    </submittedName>
</protein>
<dbReference type="Gene3D" id="3.40.350.10">
    <property type="entry name" value="Creatinase/prolidase N-terminal domain"/>
    <property type="match status" value="1"/>
</dbReference>
<dbReference type="KEGG" id="pais:PFX98_10795"/>
<keyword evidence="4 10" id="KW-0378">Hydrolase</keyword>
<feature type="domain" description="Peptidase M24" evidence="8">
    <location>
        <begin position="167"/>
        <end position="426"/>
    </location>
</feature>
<evidence type="ECO:0000313" key="11">
    <source>
        <dbReference type="Proteomes" id="UP001177769"/>
    </source>
</evidence>
<keyword evidence="7" id="KW-0464">Manganese</keyword>
<keyword evidence="6" id="KW-0482">Metalloprotease</keyword>
<dbReference type="InterPro" id="IPR048819">
    <property type="entry name" value="PepQ_N"/>
</dbReference>
<comment type="cofactor">
    <cofactor evidence="1">
        <name>Mn(2+)</name>
        <dbReference type="ChEBI" id="CHEBI:29035"/>
    </cofactor>
</comment>
<keyword evidence="3" id="KW-0479">Metal-binding</keyword>
<evidence type="ECO:0000259" key="9">
    <source>
        <dbReference type="Pfam" id="PF21216"/>
    </source>
</evidence>
<dbReference type="PROSITE" id="PS00491">
    <property type="entry name" value="PROLINE_PEPTIDASE"/>
    <property type="match status" value="1"/>
</dbReference>
<evidence type="ECO:0000256" key="2">
    <source>
        <dbReference type="ARBA" id="ARBA00022670"/>
    </source>
</evidence>
<evidence type="ECO:0000256" key="7">
    <source>
        <dbReference type="ARBA" id="ARBA00023211"/>
    </source>
</evidence>
<dbReference type="InterPro" id="IPR000994">
    <property type="entry name" value="Pept_M24"/>
</dbReference>